<dbReference type="PANTHER" id="PTHR36057:SF1">
    <property type="entry name" value="LIPOPROTEIN LIPID ATTACHMENT SITE-LIKE PROTEIN, PUTATIVE (DUF1223)-RELATED"/>
    <property type="match status" value="1"/>
</dbReference>
<dbReference type="AlphaFoldDB" id="A0A245ZUZ3"/>
<keyword evidence="2" id="KW-1185">Reference proteome</keyword>
<dbReference type="InterPro" id="IPR036249">
    <property type="entry name" value="Thioredoxin-like_sf"/>
</dbReference>
<proteinExistence type="predicted"/>
<evidence type="ECO:0000313" key="1">
    <source>
        <dbReference type="EMBL" id="OWK33566.1"/>
    </source>
</evidence>
<reference evidence="1 2" key="1">
    <citation type="submission" date="2017-03" db="EMBL/GenBank/DDBJ databases">
        <title>Genome sequence of Sphingomonas dokdonensis DSM 21029.</title>
        <authorList>
            <person name="Poehlein A."/>
            <person name="Wuebbeler J.H."/>
            <person name="Steinbuechel A."/>
            <person name="Daniel R."/>
        </authorList>
    </citation>
    <scope>NUCLEOTIDE SEQUENCE [LARGE SCALE GENOMIC DNA]</scope>
    <source>
        <strain evidence="1 2">DSM 21029</strain>
    </source>
</reference>
<organism evidence="1 2">
    <name type="scientific">Sphingomonas dokdonensis</name>
    <dbReference type="NCBI Taxonomy" id="344880"/>
    <lineage>
        <taxon>Bacteria</taxon>
        <taxon>Pseudomonadati</taxon>
        <taxon>Pseudomonadota</taxon>
        <taxon>Alphaproteobacteria</taxon>
        <taxon>Sphingomonadales</taxon>
        <taxon>Sphingomonadaceae</taxon>
        <taxon>Sphingomonas</taxon>
    </lineage>
</organism>
<sequence>MKPLHASALAGALAIGGVGLTIAVQPSASAQQRTGKSAPTNQAGRLTVVELFQSQGCSSCPPAAANVNALAANPDVLALSYGVTYWDKLGWKDTFASAQFTARQWDYAHRRGRDRVWTPQVFVDGKGDVVGANRAQLVELIAKTSIKGPSVTIAGGRAQIGSGRAVRPATVWLVRYDPRTVQVPIRAGENGGRTLPHRNIVRELVKIGSWTGKASSFVLPVRRDAYRTAVLLQDGSGGAIIGAAKG</sequence>
<protein>
    <recommendedName>
        <fullName evidence="3">DUF1223 domain-containing protein</fullName>
    </recommendedName>
</protein>
<dbReference type="Pfam" id="PF06764">
    <property type="entry name" value="DUF1223"/>
    <property type="match status" value="1"/>
</dbReference>
<evidence type="ECO:0008006" key="3">
    <source>
        <dbReference type="Google" id="ProtNLM"/>
    </source>
</evidence>
<dbReference type="OrthoDB" id="9808254at2"/>
<comment type="caution">
    <text evidence="1">The sequence shown here is derived from an EMBL/GenBank/DDBJ whole genome shotgun (WGS) entry which is preliminary data.</text>
</comment>
<dbReference type="SUPFAM" id="SSF52833">
    <property type="entry name" value="Thioredoxin-like"/>
    <property type="match status" value="1"/>
</dbReference>
<dbReference type="RefSeq" id="WP_088365799.1">
    <property type="nucleotide sequence ID" value="NZ_NBBI01000001.1"/>
</dbReference>
<dbReference type="InterPro" id="IPR010634">
    <property type="entry name" value="DUF1223"/>
</dbReference>
<evidence type="ECO:0000313" key="2">
    <source>
        <dbReference type="Proteomes" id="UP000197290"/>
    </source>
</evidence>
<name>A0A245ZUZ3_9SPHN</name>
<dbReference type="EMBL" id="NBBI01000001">
    <property type="protein sequence ID" value="OWK33566.1"/>
    <property type="molecule type" value="Genomic_DNA"/>
</dbReference>
<dbReference type="PANTHER" id="PTHR36057">
    <property type="match status" value="1"/>
</dbReference>
<dbReference type="Proteomes" id="UP000197290">
    <property type="component" value="Unassembled WGS sequence"/>
</dbReference>
<gene>
    <name evidence="1" type="ORF">SPDO_04470</name>
</gene>
<accession>A0A245ZUZ3</accession>